<sequence length="372" mass="41960">MLSNLCSFPQNQISYIIVIMTTLSQTYLDHPLIHHHHIVPLDFDSLRTIPDSHDWFNSSLETPSSSSHHHTNVNVSIPLIDLTDPNAISLIGNACETWGVFQLINHDVPVSLIERAEGETRRLFDLPMTRKLKALRAPGDVTGYGLPRITPFFSKYMWHEGFTIMGPSIGHASQLWPSNYQPFCDVMEEYQRKMKSLAEQITRSIFNYLKISDGANWLHSAGSTEAAACSTALQLNCYPRCPDPTRVMGLAPHTDTFLLTILHQTRTCGLQVFRDGFGWVPVAPVPGALVLNVGDLFHILSNGRFPNVLHRVVVDPTRRRLSMAYFYGPPPDFCVSPLYDPPESPCYRSVMVKDYVRLKAKNLENALSMIRL</sequence>
<dbReference type="EC" id="1.14.11.15" evidence="9"/>
<reference evidence="12 13" key="2">
    <citation type="journal article" date="2009" name="PLoS ONE">
        <title>An integrated genetic and cytogenetic map of the cucumber genome.</title>
        <authorList>
            <person name="Ren Y."/>
            <person name="Zhang Z."/>
            <person name="Liu J."/>
            <person name="Staub J.E."/>
            <person name="Han Y."/>
            <person name="Cheng Z."/>
            <person name="Li X."/>
            <person name="Lu J."/>
            <person name="Miao H."/>
            <person name="Kang H."/>
            <person name="Xie B."/>
            <person name="Gu X."/>
            <person name="Wang X."/>
            <person name="Du Y."/>
            <person name="Jin W."/>
            <person name="Huang S."/>
        </authorList>
    </citation>
    <scope>NUCLEOTIDE SEQUENCE [LARGE SCALE GENOMIC DNA]</scope>
    <source>
        <strain evidence="13">cv. 9930</strain>
    </source>
</reference>
<dbReference type="InterPro" id="IPR026992">
    <property type="entry name" value="DIOX_N"/>
</dbReference>
<dbReference type="PROSITE" id="PS51471">
    <property type="entry name" value="FE2OG_OXY"/>
    <property type="match status" value="1"/>
</dbReference>
<keyword evidence="5 10" id="KW-0560">Oxidoreductase</keyword>
<keyword evidence="6 10" id="KW-0408">Iron</keyword>
<dbReference type="STRING" id="3659.A0A0A0LPF2"/>
<keyword evidence="4" id="KW-0223">Dioxygenase</keyword>
<comment type="pathway">
    <text evidence="2">Hormone biosynthesis.</text>
</comment>
<comment type="similarity">
    <text evidence="8">Belongs to the iron/ascorbate-dependent oxidoreductase family. GA3OX subfamily.</text>
</comment>
<comment type="pathway">
    <text evidence="7">Plant hormone biosynthesis; gibberellin biosynthesis.</text>
</comment>
<keyword evidence="13" id="KW-1185">Reference proteome</keyword>
<reference evidence="12 13" key="1">
    <citation type="journal article" date="2009" name="Nat. Genet.">
        <title>The genome of the cucumber, Cucumis sativus L.</title>
        <authorList>
            <person name="Huang S."/>
            <person name="Li R."/>
            <person name="Zhang Z."/>
            <person name="Li L."/>
            <person name="Gu X."/>
            <person name="Fan W."/>
            <person name="Lucas W.J."/>
            <person name="Wang X."/>
            <person name="Xie B."/>
            <person name="Ni P."/>
            <person name="Ren Y."/>
            <person name="Zhu H."/>
            <person name="Li J."/>
            <person name="Lin K."/>
            <person name="Jin W."/>
            <person name="Fei Z."/>
            <person name="Li G."/>
            <person name="Staub J."/>
            <person name="Kilian A."/>
            <person name="van der Vossen E.A."/>
            <person name="Wu Y."/>
            <person name="Guo J."/>
            <person name="He J."/>
            <person name="Jia Z."/>
            <person name="Ren Y."/>
            <person name="Tian G."/>
            <person name="Lu Y."/>
            <person name="Ruan J."/>
            <person name="Qian W."/>
            <person name="Wang M."/>
            <person name="Huang Q."/>
            <person name="Li B."/>
            <person name="Xuan Z."/>
            <person name="Cao J."/>
            <person name="Asan"/>
            <person name="Wu Z."/>
            <person name="Zhang J."/>
            <person name="Cai Q."/>
            <person name="Bai Y."/>
            <person name="Zhao B."/>
            <person name="Han Y."/>
            <person name="Li Y."/>
            <person name="Li X."/>
            <person name="Wang S."/>
            <person name="Shi Q."/>
            <person name="Liu S."/>
            <person name="Cho W.K."/>
            <person name="Kim J.Y."/>
            <person name="Xu Y."/>
            <person name="Heller-Uszynska K."/>
            <person name="Miao H."/>
            <person name="Cheng Z."/>
            <person name="Zhang S."/>
            <person name="Wu J."/>
            <person name="Yang Y."/>
            <person name="Kang H."/>
            <person name="Li M."/>
            <person name="Liang H."/>
            <person name="Ren X."/>
            <person name="Shi Z."/>
            <person name="Wen M."/>
            <person name="Jian M."/>
            <person name="Yang H."/>
            <person name="Zhang G."/>
            <person name="Yang Z."/>
            <person name="Chen R."/>
            <person name="Liu S."/>
            <person name="Li J."/>
            <person name="Ma L."/>
            <person name="Liu H."/>
            <person name="Zhou Y."/>
            <person name="Zhao J."/>
            <person name="Fang X."/>
            <person name="Li G."/>
            <person name="Fang L."/>
            <person name="Li Y."/>
            <person name="Liu D."/>
            <person name="Zheng H."/>
            <person name="Zhang Y."/>
            <person name="Qin N."/>
            <person name="Li Z."/>
            <person name="Yang G."/>
            <person name="Yang S."/>
            <person name="Bolund L."/>
            <person name="Kristiansen K."/>
            <person name="Zheng H."/>
            <person name="Li S."/>
            <person name="Zhang X."/>
            <person name="Yang H."/>
            <person name="Wang J."/>
            <person name="Sun R."/>
            <person name="Zhang B."/>
            <person name="Jiang S."/>
            <person name="Wang J."/>
            <person name="Du Y."/>
            <person name="Li S."/>
        </authorList>
    </citation>
    <scope>NUCLEOTIDE SEQUENCE [LARGE SCALE GENOMIC DNA]</scope>
    <source>
        <strain evidence="13">cv. 9930</strain>
    </source>
</reference>
<dbReference type="AlphaFoldDB" id="A0A0A0LPF2"/>
<dbReference type="GO" id="GO:0016707">
    <property type="term" value="F:gibberellin 3-beta-dioxygenase activity"/>
    <property type="evidence" value="ECO:0000318"/>
    <property type="project" value="GO_Central"/>
</dbReference>
<evidence type="ECO:0000259" key="11">
    <source>
        <dbReference type="PROSITE" id="PS51471"/>
    </source>
</evidence>
<evidence type="ECO:0000256" key="4">
    <source>
        <dbReference type="ARBA" id="ARBA00022964"/>
    </source>
</evidence>
<evidence type="ECO:0000256" key="1">
    <source>
        <dbReference type="ARBA" id="ARBA00001961"/>
    </source>
</evidence>
<protein>
    <recommendedName>
        <fullName evidence="9">gibberellin 3beta-dioxygenase</fullName>
        <ecNumber evidence="9">1.14.11.15</ecNumber>
    </recommendedName>
</protein>
<dbReference type="InterPro" id="IPR005123">
    <property type="entry name" value="Oxoglu/Fe-dep_dioxygenase_dom"/>
</dbReference>
<organism evidence="12 13">
    <name type="scientific">Cucumis sativus</name>
    <name type="common">Cucumber</name>
    <dbReference type="NCBI Taxonomy" id="3659"/>
    <lineage>
        <taxon>Eukaryota</taxon>
        <taxon>Viridiplantae</taxon>
        <taxon>Streptophyta</taxon>
        <taxon>Embryophyta</taxon>
        <taxon>Tracheophyta</taxon>
        <taxon>Spermatophyta</taxon>
        <taxon>Magnoliopsida</taxon>
        <taxon>eudicotyledons</taxon>
        <taxon>Gunneridae</taxon>
        <taxon>Pentapetalae</taxon>
        <taxon>rosids</taxon>
        <taxon>fabids</taxon>
        <taxon>Cucurbitales</taxon>
        <taxon>Cucurbitaceae</taxon>
        <taxon>Benincaseae</taxon>
        <taxon>Cucumis</taxon>
    </lineage>
</organism>
<dbReference type="Pfam" id="PF14226">
    <property type="entry name" value="DIOX_N"/>
    <property type="match status" value="1"/>
</dbReference>
<reference evidence="12 13" key="4">
    <citation type="journal article" date="2011" name="BMC Genomics">
        <title>RNA-Seq improves annotation of protein-coding genes in the cucumber genome.</title>
        <authorList>
            <person name="Li Z."/>
            <person name="Zhang Z."/>
            <person name="Yan P."/>
            <person name="Huang S."/>
            <person name="Fei Z."/>
            <person name="Lin K."/>
        </authorList>
    </citation>
    <scope>NUCLEOTIDE SEQUENCE [LARGE SCALE GENOMIC DNA]</scope>
    <source>
        <strain evidence="13">cv. 9930</strain>
    </source>
</reference>
<gene>
    <name evidence="12" type="ORF">Csa_2G379300</name>
</gene>
<accession>A0A0A0LPF2</accession>
<evidence type="ECO:0000256" key="8">
    <source>
        <dbReference type="ARBA" id="ARBA00061560"/>
    </source>
</evidence>
<proteinExistence type="inferred from homology"/>
<evidence type="ECO:0000313" key="12">
    <source>
        <dbReference type="EMBL" id="KGN62899.1"/>
    </source>
</evidence>
<keyword evidence="3 10" id="KW-0479">Metal-binding</keyword>
<dbReference type="Gramene" id="KGN62899">
    <property type="protein sequence ID" value="KGN62899"/>
    <property type="gene ID" value="Csa_2G379300"/>
</dbReference>
<dbReference type="OMA" id="NSRFRCA"/>
<dbReference type="Gene3D" id="2.60.120.330">
    <property type="entry name" value="B-lactam Antibiotic, Isopenicillin N Synthase, Chain"/>
    <property type="match status" value="1"/>
</dbReference>
<dbReference type="EMBL" id="CM002923">
    <property type="protein sequence ID" value="KGN62899.1"/>
    <property type="molecule type" value="Genomic_DNA"/>
</dbReference>
<dbReference type="GO" id="GO:0009686">
    <property type="term" value="P:gibberellin biosynthetic process"/>
    <property type="evidence" value="ECO:0000318"/>
    <property type="project" value="GO_Central"/>
</dbReference>
<evidence type="ECO:0000256" key="7">
    <source>
        <dbReference type="ARBA" id="ARBA00037909"/>
    </source>
</evidence>
<evidence type="ECO:0000256" key="5">
    <source>
        <dbReference type="ARBA" id="ARBA00023002"/>
    </source>
</evidence>
<dbReference type="InterPro" id="IPR050231">
    <property type="entry name" value="Iron_ascorbate_oxido_reductase"/>
</dbReference>
<comment type="cofactor">
    <cofactor evidence="1">
        <name>L-ascorbate</name>
        <dbReference type="ChEBI" id="CHEBI:38290"/>
    </cofactor>
</comment>
<dbReference type="Pfam" id="PF03171">
    <property type="entry name" value="2OG-FeII_Oxy"/>
    <property type="match status" value="1"/>
</dbReference>
<evidence type="ECO:0000256" key="10">
    <source>
        <dbReference type="RuleBase" id="RU003682"/>
    </source>
</evidence>
<evidence type="ECO:0000313" key="13">
    <source>
        <dbReference type="Proteomes" id="UP000029981"/>
    </source>
</evidence>
<evidence type="ECO:0000256" key="3">
    <source>
        <dbReference type="ARBA" id="ARBA00022723"/>
    </source>
</evidence>
<evidence type="ECO:0000256" key="6">
    <source>
        <dbReference type="ARBA" id="ARBA00023004"/>
    </source>
</evidence>
<reference evidence="12 13" key="3">
    <citation type="journal article" date="2010" name="BMC Genomics">
        <title>Transcriptome sequencing and comparative analysis of cucumber flowers with different sex types.</title>
        <authorList>
            <person name="Guo S."/>
            <person name="Zheng Y."/>
            <person name="Joung J.G."/>
            <person name="Liu S."/>
            <person name="Zhang Z."/>
            <person name="Crasta O.R."/>
            <person name="Sobral B.W."/>
            <person name="Xu Y."/>
            <person name="Huang S."/>
            <person name="Fei Z."/>
        </authorList>
    </citation>
    <scope>NUCLEOTIDE SEQUENCE [LARGE SCALE GENOMIC DNA]</scope>
    <source>
        <strain evidence="13">cv. 9930</strain>
    </source>
</reference>
<evidence type="ECO:0000256" key="2">
    <source>
        <dbReference type="ARBA" id="ARBA00004972"/>
    </source>
</evidence>
<dbReference type="GO" id="GO:0046872">
    <property type="term" value="F:metal ion binding"/>
    <property type="evidence" value="ECO:0007669"/>
    <property type="project" value="UniProtKB-KW"/>
</dbReference>
<dbReference type="InterPro" id="IPR027443">
    <property type="entry name" value="IPNS-like_sf"/>
</dbReference>
<dbReference type="SMR" id="A0A0A0LPF2"/>
<name>A0A0A0LPF2_CUCSA</name>
<dbReference type="eggNOG" id="KOG0143">
    <property type="taxonomic scope" value="Eukaryota"/>
</dbReference>
<evidence type="ECO:0000256" key="9">
    <source>
        <dbReference type="ARBA" id="ARBA00066695"/>
    </source>
</evidence>
<dbReference type="PANTHER" id="PTHR47990">
    <property type="entry name" value="2-OXOGLUTARATE (2OG) AND FE(II)-DEPENDENT OXYGENASE SUPERFAMILY PROTEIN-RELATED"/>
    <property type="match status" value="1"/>
</dbReference>
<feature type="domain" description="Fe2OG dioxygenase" evidence="11">
    <location>
        <begin position="229"/>
        <end position="329"/>
    </location>
</feature>
<dbReference type="Proteomes" id="UP000029981">
    <property type="component" value="Chromosome 2"/>
</dbReference>
<dbReference type="FunFam" id="2.60.120.330:FF:000013">
    <property type="entry name" value="Gibberellin 3-beta-dioxygenase 1"/>
    <property type="match status" value="1"/>
</dbReference>
<dbReference type="SUPFAM" id="SSF51197">
    <property type="entry name" value="Clavaminate synthase-like"/>
    <property type="match status" value="1"/>
</dbReference>
<dbReference type="InterPro" id="IPR044861">
    <property type="entry name" value="IPNS-like_FE2OG_OXY"/>
</dbReference>
<dbReference type="GO" id="GO:0009416">
    <property type="term" value="P:response to light stimulus"/>
    <property type="evidence" value="ECO:0000318"/>
    <property type="project" value="GO_Central"/>
</dbReference>